<protein>
    <submittedName>
        <fullName evidence="2">Uncharacterized protein</fullName>
    </submittedName>
</protein>
<proteinExistence type="predicted"/>
<organism evidence="2 3">
    <name type="scientific">Marssonina brunnea f. sp. multigermtubi (strain MB_m1)</name>
    <name type="common">Marssonina leaf spot fungus</name>
    <dbReference type="NCBI Taxonomy" id="1072389"/>
    <lineage>
        <taxon>Eukaryota</taxon>
        <taxon>Fungi</taxon>
        <taxon>Dikarya</taxon>
        <taxon>Ascomycota</taxon>
        <taxon>Pezizomycotina</taxon>
        <taxon>Leotiomycetes</taxon>
        <taxon>Helotiales</taxon>
        <taxon>Drepanopezizaceae</taxon>
        <taxon>Drepanopeziza</taxon>
    </lineage>
</organism>
<dbReference type="AlphaFoldDB" id="K1X7J6"/>
<dbReference type="OrthoDB" id="5030973at2759"/>
<keyword evidence="3" id="KW-1185">Reference proteome</keyword>
<reference evidence="2 3" key="1">
    <citation type="journal article" date="2012" name="BMC Genomics">
        <title>Sequencing the genome of Marssonina brunnea reveals fungus-poplar co-evolution.</title>
        <authorList>
            <person name="Zhu S."/>
            <person name="Cao Y.-Z."/>
            <person name="Jiang C."/>
            <person name="Tan B.-Y."/>
            <person name="Wang Z."/>
            <person name="Feng S."/>
            <person name="Zhang L."/>
            <person name="Su X.-H."/>
            <person name="Brejova B."/>
            <person name="Vinar T."/>
            <person name="Xu M."/>
            <person name="Wang M.-X."/>
            <person name="Zhang S.-G."/>
            <person name="Huang M.-R."/>
            <person name="Wu R."/>
            <person name="Zhou Y."/>
        </authorList>
    </citation>
    <scope>NUCLEOTIDE SEQUENCE [LARGE SCALE GENOMIC DNA]</scope>
    <source>
        <strain evidence="2 3">MB_m1</strain>
    </source>
</reference>
<feature type="region of interest" description="Disordered" evidence="1">
    <location>
        <begin position="32"/>
        <end position="75"/>
    </location>
</feature>
<evidence type="ECO:0000313" key="3">
    <source>
        <dbReference type="Proteomes" id="UP000006753"/>
    </source>
</evidence>
<dbReference type="KEGG" id="mbe:MBM_00164"/>
<dbReference type="InParanoid" id="K1X7J6"/>
<name>K1X7J6_MARBU</name>
<sequence length="217" mass="23874">MSESEAALNGDAILATYRPAKAAFELASSIDENSTQKYKSGTAPKSHRFSPAPVSSEWSLDPHPRSSSRCPSEAESAPFASKIKIKFSIYPSATSPEARPGVIKFAPREIYGLPTVEGRKDTIGGELTLQVPAGPLTVEVGVDTPFANGFWSSPWKKSNRAVFLRGVTMREQPRTSKFDELTQEEWKALIPYEEEWESRLTDQAVRVAPIQSLTLSK</sequence>
<dbReference type="HOGENOM" id="CLU_1272544_0_0_1"/>
<gene>
    <name evidence="2" type="ORF">MBM_00164</name>
</gene>
<dbReference type="Proteomes" id="UP000006753">
    <property type="component" value="Unassembled WGS sequence"/>
</dbReference>
<dbReference type="EMBL" id="JH921428">
    <property type="protein sequence ID" value="EKD21051.1"/>
    <property type="molecule type" value="Genomic_DNA"/>
</dbReference>
<accession>K1X7J6</accession>
<evidence type="ECO:0000313" key="2">
    <source>
        <dbReference type="EMBL" id="EKD21051.1"/>
    </source>
</evidence>
<evidence type="ECO:0000256" key="1">
    <source>
        <dbReference type="SAM" id="MobiDB-lite"/>
    </source>
</evidence>